<feature type="domain" description="ArnT-like N-terminal" evidence="9">
    <location>
        <begin position="14"/>
        <end position="227"/>
    </location>
</feature>
<keyword evidence="6 8" id="KW-1133">Transmembrane helix</keyword>
<comment type="subcellular location">
    <subcellularLocation>
        <location evidence="1">Cell membrane</location>
        <topology evidence="1">Multi-pass membrane protein</topology>
    </subcellularLocation>
</comment>
<evidence type="ECO:0000256" key="2">
    <source>
        <dbReference type="ARBA" id="ARBA00022475"/>
    </source>
</evidence>
<dbReference type="STRING" id="1798383.A3D78_06895"/>
<evidence type="ECO:0000313" key="11">
    <source>
        <dbReference type="Proteomes" id="UP000176253"/>
    </source>
</evidence>
<feature type="transmembrane region" description="Helical" evidence="8">
    <location>
        <begin position="316"/>
        <end position="334"/>
    </location>
</feature>
<evidence type="ECO:0000256" key="7">
    <source>
        <dbReference type="ARBA" id="ARBA00023136"/>
    </source>
</evidence>
<gene>
    <name evidence="10" type="ORF">A3D78_06895</name>
</gene>
<evidence type="ECO:0000256" key="3">
    <source>
        <dbReference type="ARBA" id="ARBA00022676"/>
    </source>
</evidence>
<sequence length="544" mass="63000">MLTNNKNLFILIAILLLAGFLRFYRLGSLPPSLYSDEAAQGYNAYSLFNSGRDEHGRFWPVSLRSFGDWKPPLPTLLMIPAIAVNGLNETSVRFPGAFLGTATVYLTYLLVKILLINFSGKNKIALLSSFILTVSPWHILQSRAAMLVMVALFFLMLGTYLFLKGNRRMIYFLFGVFFLTLSVYAYYGLRLVTPLIFIILLFLSPRFFYRKTWLLSFLIIFSVILPLIIGYLNNPDVIFGRARTISVFYDQGVNLRLWELTTQDGLSSDPLITRFFHNRWYLYGKQIVNNFFSHFDGRYLFLAGDQSQPFKIPGQGILLFIEVVFFPSGLYFLIKKNLSRNYFLLFWLLISVLPAALTFMVPSSNRSFNAVFPYAVIISIGIYFLASLLNSKLTSSLITMLYLINFLYFMNSYFLLLPRDNSSIWNYGWREAVTYVKKLEKQYDNIIISDVNGMPYIYFLFYNQYDPAQFQKEAVRSYAADRFGFEHVESFSKYIFQYEFDVKLARQNKTADTLYLVPADFVPEGEKFGQSVYYPDGKAAIRIF</sequence>
<feature type="transmembrane region" description="Helical" evidence="8">
    <location>
        <begin position="97"/>
        <end position="117"/>
    </location>
</feature>
<evidence type="ECO:0000256" key="8">
    <source>
        <dbReference type="SAM" id="Phobius"/>
    </source>
</evidence>
<dbReference type="AlphaFoldDB" id="A0A1F5ZV76"/>
<reference evidence="10 11" key="1">
    <citation type="journal article" date="2016" name="Nat. Commun.">
        <title>Thousands of microbial genomes shed light on interconnected biogeochemical processes in an aquifer system.</title>
        <authorList>
            <person name="Anantharaman K."/>
            <person name="Brown C.T."/>
            <person name="Hug L.A."/>
            <person name="Sharon I."/>
            <person name="Castelle C.J."/>
            <person name="Probst A.J."/>
            <person name="Thomas B.C."/>
            <person name="Singh A."/>
            <person name="Wilkins M.J."/>
            <person name="Karaoz U."/>
            <person name="Brodie E.L."/>
            <person name="Williams K.H."/>
            <person name="Hubbard S.S."/>
            <person name="Banfield J.F."/>
        </authorList>
    </citation>
    <scope>NUCLEOTIDE SEQUENCE [LARGE SCALE GENOMIC DNA]</scope>
</reference>
<dbReference type="GO" id="GO:0016763">
    <property type="term" value="F:pentosyltransferase activity"/>
    <property type="evidence" value="ECO:0007669"/>
    <property type="project" value="TreeGrafter"/>
</dbReference>
<dbReference type="Proteomes" id="UP000176253">
    <property type="component" value="Unassembled WGS sequence"/>
</dbReference>
<dbReference type="Pfam" id="PF02366">
    <property type="entry name" value="PMT"/>
    <property type="match status" value="1"/>
</dbReference>
<feature type="transmembrane region" description="Helical" evidence="8">
    <location>
        <begin position="397"/>
        <end position="416"/>
    </location>
</feature>
<keyword evidence="7 8" id="KW-0472">Membrane</keyword>
<proteinExistence type="predicted"/>
<keyword evidence="3" id="KW-0328">Glycosyltransferase</keyword>
<evidence type="ECO:0000256" key="4">
    <source>
        <dbReference type="ARBA" id="ARBA00022679"/>
    </source>
</evidence>
<feature type="transmembrane region" description="Helical" evidence="8">
    <location>
        <begin position="7"/>
        <end position="24"/>
    </location>
</feature>
<feature type="transmembrane region" description="Helical" evidence="8">
    <location>
        <begin position="170"/>
        <end position="187"/>
    </location>
</feature>
<dbReference type="PANTHER" id="PTHR33908:SF11">
    <property type="entry name" value="MEMBRANE PROTEIN"/>
    <property type="match status" value="1"/>
</dbReference>
<dbReference type="InterPro" id="IPR050297">
    <property type="entry name" value="LipidA_mod_glycosyltrf_83"/>
</dbReference>
<dbReference type="InterPro" id="IPR003342">
    <property type="entry name" value="ArnT-like_N"/>
</dbReference>
<feature type="transmembrane region" description="Helical" evidence="8">
    <location>
        <begin position="146"/>
        <end position="163"/>
    </location>
</feature>
<feature type="transmembrane region" description="Helical" evidence="8">
    <location>
        <begin position="124"/>
        <end position="140"/>
    </location>
</feature>
<keyword evidence="4" id="KW-0808">Transferase</keyword>
<comment type="caution">
    <text evidence="10">The sequence shown here is derived from an EMBL/GenBank/DDBJ whole genome shotgun (WGS) entry which is preliminary data.</text>
</comment>
<feature type="transmembrane region" description="Helical" evidence="8">
    <location>
        <begin position="367"/>
        <end position="385"/>
    </location>
</feature>
<feature type="transmembrane region" description="Helical" evidence="8">
    <location>
        <begin position="193"/>
        <end position="209"/>
    </location>
</feature>
<evidence type="ECO:0000313" key="10">
    <source>
        <dbReference type="EMBL" id="OGG16331.1"/>
    </source>
</evidence>
<feature type="transmembrane region" description="Helical" evidence="8">
    <location>
        <begin position="341"/>
        <end position="361"/>
    </location>
</feature>
<protein>
    <recommendedName>
        <fullName evidence="9">ArnT-like N-terminal domain-containing protein</fullName>
    </recommendedName>
</protein>
<keyword evidence="2" id="KW-1003">Cell membrane</keyword>
<evidence type="ECO:0000259" key="9">
    <source>
        <dbReference type="Pfam" id="PF02366"/>
    </source>
</evidence>
<dbReference type="PANTHER" id="PTHR33908">
    <property type="entry name" value="MANNOSYLTRANSFERASE YKCB-RELATED"/>
    <property type="match status" value="1"/>
</dbReference>
<dbReference type="GO" id="GO:0009103">
    <property type="term" value="P:lipopolysaccharide biosynthetic process"/>
    <property type="evidence" value="ECO:0007669"/>
    <property type="project" value="UniProtKB-ARBA"/>
</dbReference>
<feature type="transmembrane region" description="Helical" evidence="8">
    <location>
        <begin position="214"/>
        <end position="232"/>
    </location>
</feature>
<dbReference type="EMBL" id="MFJM01000059">
    <property type="protein sequence ID" value="OGG16331.1"/>
    <property type="molecule type" value="Genomic_DNA"/>
</dbReference>
<dbReference type="GO" id="GO:0000030">
    <property type="term" value="F:mannosyltransferase activity"/>
    <property type="evidence" value="ECO:0007669"/>
    <property type="project" value="InterPro"/>
</dbReference>
<dbReference type="GO" id="GO:0006493">
    <property type="term" value="P:protein O-linked glycosylation"/>
    <property type="evidence" value="ECO:0007669"/>
    <property type="project" value="InterPro"/>
</dbReference>
<evidence type="ECO:0000256" key="1">
    <source>
        <dbReference type="ARBA" id="ARBA00004651"/>
    </source>
</evidence>
<keyword evidence="5 8" id="KW-0812">Transmembrane</keyword>
<dbReference type="GO" id="GO:0005886">
    <property type="term" value="C:plasma membrane"/>
    <property type="evidence" value="ECO:0007669"/>
    <property type="project" value="UniProtKB-SubCell"/>
</dbReference>
<name>A0A1F5ZV76_9BACT</name>
<accession>A0A1F5ZV76</accession>
<organism evidence="10 11">
    <name type="scientific">Candidatus Gottesmanbacteria bacterium RIFCSPHIGHO2_02_FULL_39_14</name>
    <dbReference type="NCBI Taxonomy" id="1798383"/>
    <lineage>
        <taxon>Bacteria</taxon>
        <taxon>Candidatus Gottesmaniibacteriota</taxon>
    </lineage>
</organism>
<evidence type="ECO:0000256" key="6">
    <source>
        <dbReference type="ARBA" id="ARBA00022989"/>
    </source>
</evidence>
<evidence type="ECO:0000256" key="5">
    <source>
        <dbReference type="ARBA" id="ARBA00022692"/>
    </source>
</evidence>